<evidence type="ECO:0000259" key="4">
    <source>
        <dbReference type="PROSITE" id="PS51455"/>
    </source>
</evidence>
<evidence type="ECO:0000313" key="6">
    <source>
        <dbReference type="Proteomes" id="UP001178507"/>
    </source>
</evidence>
<keyword evidence="1" id="KW-0067">ATP-binding</keyword>
<keyword evidence="3" id="KW-0472">Membrane</keyword>
<reference evidence="5" key="1">
    <citation type="submission" date="2023-08" db="EMBL/GenBank/DDBJ databases">
        <authorList>
            <person name="Chen Y."/>
            <person name="Shah S."/>
            <person name="Dougan E. K."/>
            <person name="Thang M."/>
            <person name="Chan C."/>
        </authorList>
    </citation>
    <scope>NUCLEOTIDE SEQUENCE</scope>
</reference>
<gene>
    <name evidence="5" type="ORF">EVOR1521_LOCUS30961</name>
</gene>
<dbReference type="InterPro" id="IPR023610">
    <property type="entry name" value="PInositol-4/5-P-5/4-kinase"/>
</dbReference>
<dbReference type="PANTHER" id="PTHR23086">
    <property type="entry name" value="PHOSPHATIDYLINOSITOL-4-PHOSPHATE 5-KINASE"/>
    <property type="match status" value="1"/>
</dbReference>
<keyword evidence="1" id="KW-0547">Nucleotide-binding</keyword>
<dbReference type="InterPro" id="IPR027483">
    <property type="entry name" value="PInositol-4-P-4/5-kinase_C_sf"/>
</dbReference>
<dbReference type="Gene3D" id="3.30.800.10">
    <property type="entry name" value="Phosphatidylinositol Phosphate Kinase II Beta"/>
    <property type="match status" value="1"/>
</dbReference>
<dbReference type="Proteomes" id="UP001178507">
    <property type="component" value="Unassembled WGS sequence"/>
</dbReference>
<dbReference type="InterPro" id="IPR027484">
    <property type="entry name" value="PInositol-4-P-5-kinase_N"/>
</dbReference>
<comment type="caution">
    <text evidence="5">The sequence shown here is derived from an EMBL/GenBank/DDBJ whole genome shotgun (WGS) entry which is preliminary data.</text>
</comment>
<dbReference type="PANTHER" id="PTHR23086:SF8">
    <property type="entry name" value="PHOSPHATIDYLINOSITOL 5-PHOSPHATE 4-KINASE, ISOFORM A"/>
    <property type="match status" value="1"/>
</dbReference>
<dbReference type="SUPFAM" id="SSF56104">
    <property type="entry name" value="SAICAR synthase-like"/>
    <property type="match status" value="1"/>
</dbReference>
<feature type="region of interest" description="Disordered" evidence="2">
    <location>
        <begin position="472"/>
        <end position="499"/>
    </location>
</feature>
<name>A0AA36JPH1_9DINO</name>
<proteinExistence type="predicted"/>
<dbReference type="Pfam" id="PF01504">
    <property type="entry name" value="PIP5K"/>
    <property type="match status" value="1"/>
</dbReference>
<dbReference type="GO" id="GO:0005524">
    <property type="term" value="F:ATP binding"/>
    <property type="evidence" value="ECO:0007669"/>
    <property type="project" value="UniProtKB-UniRule"/>
</dbReference>
<dbReference type="PROSITE" id="PS51455">
    <property type="entry name" value="PIPK"/>
    <property type="match status" value="1"/>
</dbReference>
<evidence type="ECO:0000256" key="2">
    <source>
        <dbReference type="SAM" id="MobiDB-lite"/>
    </source>
</evidence>
<feature type="domain" description="PIPK" evidence="4">
    <location>
        <begin position="29"/>
        <end position="394"/>
    </location>
</feature>
<dbReference type="Gene3D" id="3.30.810.10">
    <property type="entry name" value="2-Layer Sandwich"/>
    <property type="match status" value="1"/>
</dbReference>
<evidence type="ECO:0000256" key="3">
    <source>
        <dbReference type="SAM" id="Phobius"/>
    </source>
</evidence>
<dbReference type="EMBL" id="CAUJNA010003800">
    <property type="protein sequence ID" value="CAJ1410013.1"/>
    <property type="molecule type" value="Genomic_DNA"/>
</dbReference>
<dbReference type="GO" id="GO:0005886">
    <property type="term" value="C:plasma membrane"/>
    <property type="evidence" value="ECO:0007669"/>
    <property type="project" value="TreeGrafter"/>
</dbReference>
<sequence>MPSAQRVPCFTSGHPSSSFARALWRCPVFYATLLVWLPAAAIRNDDDDVNQLSPFASSVLDQESWEQEAVNMSAALAALTPICGHVTNFGTQGYKLHCDNVLKSIREVFQVPNPEEILDESHIDLSEAEKGTGRSGAMMIFSSDKRYIIKTMSARDIGAFAPIVHQYANHVKNHASTTMMMRYYALMEDDAGKFWIIANNWLPVKFPITWDLKGSTAGRISGDTSSSQKDKDWTGQEKAIALSPSQRDEVLHAVDSDALMLANAGLLDYSLIVGLLVYELESCKKDSCVAPVCHPEAGCGEAGYSLGDFFKSIKEFYCAGGKVKQRALGHTCMGGLTRGLKVYFTCFGMIDLLKPYDAKTKAEYVVTAGWARETSAQPPDTYANRFRKFMYDKVFSKDISEKTAPLILTDQTCAAWGSKLPSSKKEGFPVITVSCVVLGLLGGIALAAWYMRQKPAQGEVGGETLHAYQPDMYNAYNPQGGNGHDYSQHQQAQQPGGYLQPQPAYPGFTGYAGQAA</sequence>
<dbReference type="SMART" id="SM00330">
    <property type="entry name" value="PIPKc"/>
    <property type="match status" value="1"/>
</dbReference>
<protein>
    <recommendedName>
        <fullName evidence="4">PIPK domain-containing protein</fullName>
    </recommendedName>
</protein>
<keyword evidence="3" id="KW-1133">Transmembrane helix</keyword>
<dbReference type="InterPro" id="IPR002498">
    <property type="entry name" value="PInositol-4-P-4/5-kinase_core"/>
</dbReference>
<dbReference type="AlphaFoldDB" id="A0AA36JPH1"/>
<organism evidence="5 6">
    <name type="scientific">Effrenium voratum</name>
    <dbReference type="NCBI Taxonomy" id="2562239"/>
    <lineage>
        <taxon>Eukaryota</taxon>
        <taxon>Sar</taxon>
        <taxon>Alveolata</taxon>
        <taxon>Dinophyceae</taxon>
        <taxon>Suessiales</taxon>
        <taxon>Symbiodiniaceae</taxon>
        <taxon>Effrenium</taxon>
    </lineage>
</organism>
<feature type="transmembrane region" description="Helical" evidence="3">
    <location>
        <begin position="428"/>
        <end position="450"/>
    </location>
</feature>
<evidence type="ECO:0000313" key="5">
    <source>
        <dbReference type="EMBL" id="CAJ1410013.1"/>
    </source>
</evidence>
<keyword evidence="3" id="KW-0812">Transmembrane</keyword>
<evidence type="ECO:0000256" key="1">
    <source>
        <dbReference type="PROSITE-ProRule" id="PRU00781"/>
    </source>
</evidence>
<accession>A0AA36JPH1</accession>
<keyword evidence="6" id="KW-1185">Reference proteome</keyword>
<keyword evidence="1" id="KW-0808">Transferase</keyword>
<dbReference type="GO" id="GO:0046854">
    <property type="term" value="P:phosphatidylinositol phosphate biosynthetic process"/>
    <property type="evidence" value="ECO:0007669"/>
    <property type="project" value="TreeGrafter"/>
</dbReference>
<dbReference type="GO" id="GO:0016308">
    <property type="term" value="F:1-phosphatidylinositol-4-phosphate 5-kinase activity"/>
    <property type="evidence" value="ECO:0007669"/>
    <property type="project" value="TreeGrafter"/>
</dbReference>
<keyword evidence="1" id="KW-0418">Kinase</keyword>